<dbReference type="AlphaFoldDB" id="A0AAW8UK97"/>
<organism evidence="1 2">
    <name type="scientific">Enterococcus casseliflavus</name>
    <name type="common">Enterococcus flavescens</name>
    <dbReference type="NCBI Taxonomy" id="37734"/>
    <lineage>
        <taxon>Bacteria</taxon>
        <taxon>Bacillati</taxon>
        <taxon>Bacillota</taxon>
        <taxon>Bacilli</taxon>
        <taxon>Lactobacillales</taxon>
        <taxon>Enterococcaceae</taxon>
        <taxon>Enterococcus</taxon>
    </lineage>
</organism>
<reference evidence="1" key="1">
    <citation type="submission" date="2023-03" db="EMBL/GenBank/DDBJ databases">
        <authorList>
            <person name="Shen W."/>
            <person name="Cai J."/>
        </authorList>
    </citation>
    <scope>NUCLEOTIDE SEQUENCE</scope>
    <source>
        <strain evidence="1">K72-2</strain>
    </source>
</reference>
<sequence length="79" mass="8954">MAMTVAVLVFVSVVATVVASVIFGKELDEKEKQAIAKEKFQSSQPINKKEQDYGGSYFMEQDGFDHRSDCHRAVKRDRK</sequence>
<protein>
    <submittedName>
        <fullName evidence="1">Uncharacterized protein</fullName>
    </submittedName>
</protein>
<name>A0AAW8UK97_ENTCA</name>
<gene>
    <name evidence="1" type="ORF">P7I32_08775</name>
</gene>
<evidence type="ECO:0000313" key="1">
    <source>
        <dbReference type="EMBL" id="MDT2964704.1"/>
    </source>
</evidence>
<accession>A0AAW8UK97</accession>
<evidence type="ECO:0000313" key="2">
    <source>
        <dbReference type="Proteomes" id="UP001268896"/>
    </source>
</evidence>
<comment type="caution">
    <text evidence="1">The sequence shown here is derived from an EMBL/GenBank/DDBJ whole genome shotgun (WGS) entry which is preliminary data.</text>
</comment>
<proteinExistence type="predicted"/>
<dbReference type="EMBL" id="JARQDV010000004">
    <property type="protein sequence ID" value="MDT2964704.1"/>
    <property type="molecule type" value="Genomic_DNA"/>
</dbReference>
<dbReference type="RefSeq" id="WP_311904010.1">
    <property type="nucleotide sequence ID" value="NZ_JARQDV010000004.1"/>
</dbReference>
<dbReference type="Proteomes" id="UP001268896">
    <property type="component" value="Unassembled WGS sequence"/>
</dbReference>